<gene>
    <name evidence="1" type="ORF">HUO07_02175</name>
</gene>
<sequence length="74" mass="8042">MALEERRDIIAILATKITDLAQMVDSDDFFTLTLIAANSPPARCSSQRRIQDQAFISDGLSAMGRSCVKIPGLS</sequence>
<name>A0A7Y6R9T3_9GAMM</name>
<dbReference type="AlphaFoldDB" id="A0A7Y6R9T3"/>
<dbReference type="EMBL" id="JABWCV010000002">
    <property type="protein sequence ID" value="NVF12978.1"/>
    <property type="molecule type" value="Genomic_DNA"/>
</dbReference>
<proteinExistence type="predicted"/>
<evidence type="ECO:0000313" key="2">
    <source>
        <dbReference type="Proteomes" id="UP000589984"/>
    </source>
</evidence>
<dbReference type="Proteomes" id="UP000589984">
    <property type="component" value="Unassembled WGS sequence"/>
</dbReference>
<reference evidence="1 2" key="1">
    <citation type="submission" date="2020-06" db="EMBL/GenBank/DDBJ databases">
        <title>Halomonas sp. QX-1 draft genome sequence.</title>
        <authorList>
            <person name="Qiu X."/>
        </authorList>
    </citation>
    <scope>NUCLEOTIDE SEQUENCE [LARGE SCALE GENOMIC DNA]</scope>
    <source>
        <strain evidence="1 2">QX-1</strain>
    </source>
</reference>
<comment type="caution">
    <text evidence="1">The sequence shown here is derived from an EMBL/GenBank/DDBJ whole genome shotgun (WGS) entry which is preliminary data.</text>
</comment>
<evidence type="ECO:0000313" key="1">
    <source>
        <dbReference type="EMBL" id="NVF12978.1"/>
    </source>
</evidence>
<organism evidence="1 2">
    <name type="scientific">Vreelandella maris</name>
    <dbReference type="NCBI Taxonomy" id="2729617"/>
    <lineage>
        <taxon>Bacteria</taxon>
        <taxon>Pseudomonadati</taxon>
        <taxon>Pseudomonadota</taxon>
        <taxon>Gammaproteobacteria</taxon>
        <taxon>Oceanospirillales</taxon>
        <taxon>Halomonadaceae</taxon>
        <taxon>Vreelandella</taxon>
    </lineage>
</organism>
<keyword evidence="2" id="KW-1185">Reference proteome</keyword>
<protein>
    <submittedName>
        <fullName evidence="1">Uncharacterized protein</fullName>
    </submittedName>
</protein>
<accession>A0A7Y6R9T3</accession>